<comment type="caution">
    <text evidence="5">The sequence shown here is derived from an EMBL/GenBank/DDBJ whole genome shotgun (WGS) entry which is preliminary data.</text>
</comment>
<protein>
    <recommendedName>
        <fullName evidence="7">Conjugal transfer protein TrbG/VirB9/CagX</fullName>
    </recommendedName>
</protein>
<evidence type="ECO:0008006" key="7">
    <source>
        <dbReference type="Google" id="ProtNLM"/>
    </source>
</evidence>
<proteinExistence type="inferred from homology"/>
<evidence type="ECO:0000256" key="4">
    <source>
        <dbReference type="SAM" id="SignalP"/>
    </source>
</evidence>
<sequence>MKHATTLLSATVLVAGCLLQSACAAPPPVEGPVYDFDWRLSGAAEVRPYQVFDDGQRVFLQFDDPKRVPAIFADTPGGLVLLRWRPDPPYVVVDRMDPALVFRAGGWEARAVRTVPGGPPRMAQFGTARPSGDAPVTAPRQVSGAPARSINPPPDDR</sequence>
<dbReference type="Pfam" id="PF03524">
    <property type="entry name" value="CagX"/>
    <property type="match status" value="1"/>
</dbReference>
<keyword evidence="2 4" id="KW-0732">Signal</keyword>
<feature type="signal peptide" evidence="4">
    <location>
        <begin position="1"/>
        <end position="24"/>
    </location>
</feature>
<name>A0ABU2EC74_9BURK</name>
<evidence type="ECO:0000313" key="6">
    <source>
        <dbReference type="Proteomes" id="UP001248067"/>
    </source>
</evidence>
<gene>
    <name evidence="5" type="ORF">FEQ00_05922</name>
</gene>
<feature type="region of interest" description="Disordered" evidence="3">
    <location>
        <begin position="118"/>
        <end position="157"/>
    </location>
</feature>
<dbReference type="EMBL" id="VJSY01000062">
    <property type="protein sequence ID" value="MDR8757468.1"/>
    <property type="molecule type" value="Genomic_DNA"/>
</dbReference>
<dbReference type="Gene3D" id="2.60.40.2500">
    <property type="match status" value="1"/>
</dbReference>
<dbReference type="InterPro" id="IPR010258">
    <property type="entry name" value="Conjugal_tfr_TrbG/VirB9/CagX"/>
</dbReference>
<keyword evidence="6" id="KW-1185">Reference proteome</keyword>
<dbReference type="InterPro" id="IPR038161">
    <property type="entry name" value="VirB9/CagX/TrbG_C_sf"/>
</dbReference>
<accession>A0ABU2EC74</accession>
<dbReference type="Proteomes" id="UP001248067">
    <property type="component" value="Unassembled WGS sequence"/>
</dbReference>
<dbReference type="PROSITE" id="PS51257">
    <property type="entry name" value="PROKAR_LIPOPROTEIN"/>
    <property type="match status" value="1"/>
</dbReference>
<evidence type="ECO:0000256" key="3">
    <source>
        <dbReference type="SAM" id="MobiDB-lite"/>
    </source>
</evidence>
<organism evidence="5 6">
    <name type="scientific">Burkholderia pseudomultivorans</name>
    <dbReference type="NCBI Taxonomy" id="1207504"/>
    <lineage>
        <taxon>Bacteria</taxon>
        <taxon>Pseudomonadati</taxon>
        <taxon>Pseudomonadota</taxon>
        <taxon>Betaproteobacteria</taxon>
        <taxon>Burkholderiales</taxon>
        <taxon>Burkholderiaceae</taxon>
        <taxon>Burkholderia</taxon>
        <taxon>Burkholderia cepacia complex</taxon>
    </lineage>
</organism>
<dbReference type="CDD" id="cd06911">
    <property type="entry name" value="VirB9_CagX_TrbG"/>
    <property type="match status" value="1"/>
</dbReference>
<dbReference type="InterPro" id="IPR033645">
    <property type="entry name" value="VirB9/CagX/TrbG_C"/>
</dbReference>
<dbReference type="RefSeq" id="WP_072465564.1">
    <property type="nucleotide sequence ID" value="NZ_CADFDQ010000039.1"/>
</dbReference>
<evidence type="ECO:0000256" key="2">
    <source>
        <dbReference type="ARBA" id="ARBA00022729"/>
    </source>
</evidence>
<comment type="similarity">
    <text evidence="1">Belongs to the TrbG/VirB9 family.</text>
</comment>
<evidence type="ECO:0000256" key="1">
    <source>
        <dbReference type="ARBA" id="ARBA00006135"/>
    </source>
</evidence>
<evidence type="ECO:0000313" key="5">
    <source>
        <dbReference type="EMBL" id="MDR8757468.1"/>
    </source>
</evidence>
<feature type="chain" id="PRO_5046157449" description="Conjugal transfer protein TrbG/VirB9/CagX" evidence="4">
    <location>
        <begin position="25"/>
        <end position="157"/>
    </location>
</feature>
<reference evidence="5 6" key="1">
    <citation type="submission" date="2019-06" db="EMBL/GenBank/DDBJ databases">
        <title>Evolution of Burkholderia multivorans in the lungs of Cystic Fibrosis patients.</title>
        <authorList>
            <person name="Moreira L.M."/>
        </authorList>
    </citation>
    <scope>NUCLEOTIDE SEQUENCE [LARGE SCALE GENOMIC DNA]</scope>
    <source>
        <strain evidence="5 6">VC13239</strain>
    </source>
</reference>